<gene>
    <name evidence="7" type="ORF">FE839_23460</name>
</gene>
<dbReference type="GO" id="GO:0055085">
    <property type="term" value="P:transmembrane transport"/>
    <property type="evidence" value="ECO:0007669"/>
    <property type="project" value="InterPro"/>
</dbReference>
<reference evidence="7 8" key="1">
    <citation type="submission" date="2019-05" db="EMBL/GenBank/DDBJ databases">
        <title>Genome sequence of Klebsiella sp strain TOUT106.</title>
        <authorList>
            <person name="Rahi P."/>
            <person name="Chaudhari D."/>
        </authorList>
    </citation>
    <scope>NUCLEOTIDE SEQUENCE [LARGE SCALE GENOMIC DNA]</scope>
    <source>
        <strain evidence="7 8">TOUT106</strain>
    </source>
</reference>
<evidence type="ECO:0000256" key="3">
    <source>
        <dbReference type="ARBA" id="ARBA00022989"/>
    </source>
</evidence>
<feature type="transmembrane region" description="Helical" evidence="5">
    <location>
        <begin position="47"/>
        <end position="73"/>
    </location>
</feature>
<feature type="transmembrane region" description="Helical" evidence="5">
    <location>
        <begin position="343"/>
        <end position="364"/>
    </location>
</feature>
<dbReference type="PANTHER" id="PTHR42770:SF16">
    <property type="entry name" value="AMINO ACID PERMEASE"/>
    <property type="match status" value="1"/>
</dbReference>
<evidence type="ECO:0000256" key="4">
    <source>
        <dbReference type="ARBA" id="ARBA00023136"/>
    </source>
</evidence>
<protein>
    <submittedName>
        <fullName evidence="7">APC family permease</fullName>
    </submittedName>
</protein>
<evidence type="ECO:0000259" key="6">
    <source>
        <dbReference type="Pfam" id="PF00324"/>
    </source>
</evidence>
<dbReference type="InterPro" id="IPR004841">
    <property type="entry name" value="AA-permease/SLC12A_dom"/>
</dbReference>
<feature type="transmembrane region" description="Helical" evidence="5">
    <location>
        <begin position="403"/>
        <end position="422"/>
    </location>
</feature>
<organism evidence="7 8">
    <name type="scientific">Klebsiella indica</name>
    <dbReference type="NCBI Taxonomy" id="2582917"/>
    <lineage>
        <taxon>Bacteria</taxon>
        <taxon>Pseudomonadati</taxon>
        <taxon>Pseudomonadota</taxon>
        <taxon>Gammaproteobacteria</taxon>
        <taxon>Enterobacterales</taxon>
        <taxon>Enterobacteriaceae</taxon>
        <taxon>Klebsiella/Raoultella group</taxon>
        <taxon>Klebsiella</taxon>
    </lineage>
</organism>
<feature type="transmembrane region" description="Helical" evidence="5">
    <location>
        <begin position="12"/>
        <end position="41"/>
    </location>
</feature>
<name>A0A5R9L8Z1_9ENTR</name>
<evidence type="ECO:0000313" key="7">
    <source>
        <dbReference type="EMBL" id="TLV04982.1"/>
    </source>
</evidence>
<feature type="transmembrane region" description="Helical" evidence="5">
    <location>
        <begin position="159"/>
        <end position="177"/>
    </location>
</feature>
<feature type="transmembrane region" description="Helical" evidence="5">
    <location>
        <begin position="370"/>
        <end position="391"/>
    </location>
</feature>
<dbReference type="PIRSF" id="PIRSF006060">
    <property type="entry name" value="AA_transporter"/>
    <property type="match status" value="1"/>
</dbReference>
<feature type="transmembrane region" description="Helical" evidence="5">
    <location>
        <begin position="197"/>
        <end position="219"/>
    </location>
</feature>
<dbReference type="Pfam" id="PF00324">
    <property type="entry name" value="AA_permease"/>
    <property type="match status" value="1"/>
</dbReference>
<dbReference type="PANTHER" id="PTHR42770">
    <property type="entry name" value="AMINO ACID TRANSPORTER-RELATED"/>
    <property type="match status" value="1"/>
</dbReference>
<comment type="caution">
    <text evidence="7">The sequence shown here is derived from an EMBL/GenBank/DDBJ whole genome shotgun (WGS) entry which is preliminary data.</text>
</comment>
<dbReference type="GO" id="GO:0016020">
    <property type="term" value="C:membrane"/>
    <property type="evidence" value="ECO:0007669"/>
    <property type="project" value="UniProtKB-SubCell"/>
</dbReference>
<evidence type="ECO:0000256" key="5">
    <source>
        <dbReference type="SAM" id="Phobius"/>
    </source>
</evidence>
<accession>A0A5R9L8Z1</accession>
<evidence type="ECO:0000256" key="1">
    <source>
        <dbReference type="ARBA" id="ARBA00004141"/>
    </source>
</evidence>
<feature type="transmembrane region" description="Helical" evidence="5">
    <location>
        <begin position="231"/>
        <end position="252"/>
    </location>
</feature>
<evidence type="ECO:0000256" key="2">
    <source>
        <dbReference type="ARBA" id="ARBA00022692"/>
    </source>
</evidence>
<feature type="transmembrane region" description="Helical" evidence="5">
    <location>
        <begin position="434"/>
        <end position="453"/>
    </location>
</feature>
<comment type="subcellular location">
    <subcellularLocation>
        <location evidence="1">Membrane</location>
        <topology evidence="1">Multi-pass membrane protein</topology>
    </subcellularLocation>
</comment>
<dbReference type="RefSeq" id="WP_138363140.1">
    <property type="nucleotide sequence ID" value="NZ_VCHQ01000040.1"/>
</dbReference>
<keyword evidence="4 5" id="KW-0472">Membrane</keyword>
<dbReference type="AlphaFoldDB" id="A0A5R9L8Z1"/>
<dbReference type="EMBL" id="VCHQ01000040">
    <property type="protein sequence ID" value="TLV04982.1"/>
    <property type="molecule type" value="Genomic_DNA"/>
</dbReference>
<proteinExistence type="predicted"/>
<evidence type="ECO:0000313" key="8">
    <source>
        <dbReference type="Proteomes" id="UP000307430"/>
    </source>
</evidence>
<feature type="transmembrane region" description="Helical" evidence="5">
    <location>
        <begin position="94"/>
        <end position="117"/>
    </location>
</feature>
<feature type="transmembrane region" description="Helical" evidence="5">
    <location>
        <begin position="280"/>
        <end position="303"/>
    </location>
</feature>
<feature type="domain" description="Amino acid permease/ SLC12A" evidence="6">
    <location>
        <begin position="29"/>
        <end position="461"/>
    </location>
</feature>
<keyword evidence="3 5" id="KW-1133">Transmembrane helix</keyword>
<dbReference type="Proteomes" id="UP000307430">
    <property type="component" value="Unassembled WGS sequence"/>
</dbReference>
<feature type="transmembrane region" description="Helical" evidence="5">
    <location>
        <begin position="129"/>
        <end position="147"/>
    </location>
</feature>
<sequence>MDNHSGLRKNSLGLGALIFFVVAAASPLTGVVGGLPVAIFAGNGGGIPVIYILAGIILMIFSVGFIAMSRYVTNSGAFYTYISMGLGKNAGASASLVALIAYFAIQIAVIAMLGLFASLFVSEHFSAEIPWWILSIIFIVVGWVLGIRRVEFGSKILGVLMLAEVGVILCLDVAILIKHSGSLSFQSFNPDVFLNGNIGIAFIFSIASFIGFESTAIYGEECRDAEKTVPRATICALLIITVFFTLTSWSIVQSYNLQDIEKVAAQDPGNFIFNISREYLGAWSVDVMSLLLITSLFAASLAFHNNISRYIYSSSRDGLFLSVLGKTHAEHGTPHNASHVQSVLLIVFFAISGVAGLDPVTQIFSQGSALATLAILVLQTGVSAAVIFFFRRQEQHSAAMWKVFWMPLLAFILMLVTIALVVKNLHQLSGSQSIVTDFLPLAIIVSMIFGYGLSIRRGLVKKNTVNI</sequence>
<keyword evidence="8" id="KW-1185">Reference proteome</keyword>
<keyword evidence="2 5" id="KW-0812">Transmembrane</keyword>
<dbReference type="InterPro" id="IPR050367">
    <property type="entry name" value="APC_superfamily"/>
</dbReference>
<dbReference type="Gene3D" id="1.20.1740.10">
    <property type="entry name" value="Amino acid/polyamine transporter I"/>
    <property type="match status" value="1"/>
</dbReference>